<organism evidence="1 2">
    <name type="scientific">Araneus ventricosus</name>
    <name type="common">Orbweaver spider</name>
    <name type="synonym">Epeira ventricosa</name>
    <dbReference type="NCBI Taxonomy" id="182803"/>
    <lineage>
        <taxon>Eukaryota</taxon>
        <taxon>Metazoa</taxon>
        <taxon>Ecdysozoa</taxon>
        <taxon>Arthropoda</taxon>
        <taxon>Chelicerata</taxon>
        <taxon>Arachnida</taxon>
        <taxon>Araneae</taxon>
        <taxon>Araneomorphae</taxon>
        <taxon>Entelegynae</taxon>
        <taxon>Araneoidea</taxon>
        <taxon>Araneidae</taxon>
        <taxon>Araneus</taxon>
    </lineage>
</organism>
<accession>A0A4Y2RZ86</accession>
<proteinExistence type="predicted"/>
<sequence>MTADATASSTEVGVLVANHLAKARPFPKEFAKFIQNYPEKGRKPTSAEDVAVQEEKNRNSQFHTITRIRNEFSGNVCNFYNSSGFLRNTSSGGHIWN</sequence>
<keyword evidence="2" id="KW-1185">Reference proteome</keyword>
<comment type="caution">
    <text evidence="1">The sequence shown here is derived from an EMBL/GenBank/DDBJ whole genome shotgun (WGS) entry which is preliminary data.</text>
</comment>
<protein>
    <submittedName>
        <fullName evidence="1">Uncharacterized protein</fullName>
    </submittedName>
</protein>
<reference evidence="1 2" key="1">
    <citation type="journal article" date="2019" name="Sci. Rep.">
        <title>Orb-weaving spider Araneus ventricosus genome elucidates the spidroin gene catalogue.</title>
        <authorList>
            <person name="Kono N."/>
            <person name="Nakamura H."/>
            <person name="Ohtoshi R."/>
            <person name="Moran D.A.P."/>
            <person name="Shinohara A."/>
            <person name="Yoshida Y."/>
            <person name="Fujiwara M."/>
            <person name="Mori M."/>
            <person name="Tomita M."/>
            <person name="Arakawa K."/>
        </authorList>
    </citation>
    <scope>NUCLEOTIDE SEQUENCE [LARGE SCALE GENOMIC DNA]</scope>
</reference>
<dbReference type="EMBL" id="BGPR01018938">
    <property type="protein sequence ID" value="GBN80529.1"/>
    <property type="molecule type" value="Genomic_DNA"/>
</dbReference>
<dbReference type="Proteomes" id="UP000499080">
    <property type="component" value="Unassembled WGS sequence"/>
</dbReference>
<gene>
    <name evidence="1" type="ORF">AVEN_149661_1</name>
</gene>
<evidence type="ECO:0000313" key="1">
    <source>
        <dbReference type="EMBL" id="GBN80529.1"/>
    </source>
</evidence>
<evidence type="ECO:0000313" key="2">
    <source>
        <dbReference type="Proteomes" id="UP000499080"/>
    </source>
</evidence>
<name>A0A4Y2RZ86_ARAVE</name>
<dbReference type="AlphaFoldDB" id="A0A4Y2RZ86"/>